<dbReference type="EMBL" id="BARW01029775">
    <property type="protein sequence ID" value="GAJ13120.1"/>
    <property type="molecule type" value="Genomic_DNA"/>
</dbReference>
<proteinExistence type="predicted"/>
<dbReference type="AlphaFoldDB" id="X1VT80"/>
<organism evidence="1">
    <name type="scientific">marine sediment metagenome</name>
    <dbReference type="NCBI Taxonomy" id="412755"/>
    <lineage>
        <taxon>unclassified sequences</taxon>
        <taxon>metagenomes</taxon>
        <taxon>ecological metagenomes</taxon>
    </lineage>
</organism>
<reference evidence="1" key="1">
    <citation type="journal article" date="2014" name="Front. Microbiol.">
        <title>High frequency of phylogenetically diverse reductive dehalogenase-homologous genes in deep subseafloor sedimentary metagenomes.</title>
        <authorList>
            <person name="Kawai M."/>
            <person name="Futagami T."/>
            <person name="Toyoda A."/>
            <person name="Takaki Y."/>
            <person name="Nishi S."/>
            <person name="Hori S."/>
            <person name="Arai W."/>
            <person name="Tsubouchi T."/>
            <person name="Morono Y."/>
            <person name="Uchiyama I."/>
            <person name="Ito T."/>
            <person name="Fujiyama A."/>
            <person name="Inagaki F."/>
            <person name="Takami H."/>
        </authorList>
    </citation>
    <scope>NUCLEOTIDE SEQUENCE</scope>
    <source>
        <strain evidence="1">Expedition CK06-06</strain>
    </source>
</reference>
<evidence type="ECO:0000313" key="1">
    <source>
        <dbReference type="EMBL" id="GAJ13120.1"/>
    </source>
</evidence>
<accession>X1VT80</accession>
<sequence>MRTDARWDSMVKHLGYTSISVQHGVMSCLRQVITTDDDLIEASQDRLRDVEIITDENLSTRQRACLELARGIAYRLTQWRYTPVRGVHAAIIPPASDRVRTAGMYSRTTEEVFISADQLEHGRTTVDTVIHEIAHHTSGAEDGEEPHNREMTQIAGQVVEATARGYFDDYLADPNFRW</sequence>
<gene>
    <name evidence="1" type="ORF">S12H4_47760</name>
</gene>
<dbReference type="PROSITE" id="PS51257">
    <property type="entry name" value="PROKAR_LIPOPROTEIN"/>
    <property type="match status" value="1"/>
</dbReference>
<name>X1VT80_9ZZZZ</name>
<comment type="caution">
    <text evidence="1">The sequence shown here is derived from an EMBL/GenBank/DDBJ whole genome shotgun (WGS) entry which is preliminary data.</text>
</comment>
<protein>
    <recommendedName>
        <fullName evidence="2">Lysine-specific metallo-endopeptidase domain-containing protein</fullName>
    </recommendedName>
</protein>
<evidence type="ECO:0008006" key="2">
    <source>
        <dbReference type="Google" id="ProtNLM"/>
    </source>
</evidence>